<dbReference type="EMBL" id="CM043807">
    <property type="protein sequence ID" value="KAI4803194.1"/>
    <property type="molecule type" value="Genomic_DNA"/>
</dbReference>
<name>A0ACB9VSZ9_CHAAC</name>
<protein>
    <submittedName>
        <fullName evidence="1">Uncharacterized protein</fullName>
    </submittedName>
</protein>
<feature type="non-terminal residue" evidence="1">
    <location>
        <position position="1"/>
    </location>
</feature>
<keyword evidence="2" id="KW-1185">Reference proteome</keyword>
<evidence type="ECO:0000313" key="2">
    <source>
        <dbReference type="Proteomes" id="UP001057452"/>
    </source>
</evidence>
<organism evidence="1 2">
    <name type="scientific">Chaenocephalus aceratus</name>
    <name type="common">Blackfin icefish</name>
    <name type="synonym">Chaenichthys aceratus</name>
    <dbReference type="NCBI Taxonomy" id="36190"/>
    <lineage>
        <taxon>Eukaryota</taxon>
        <taxon>Metazoa</taxon>
        <taxon>Chordata</taxon>
        <taxon>Craniata</taxon>
        <taxon>Vertebrata</taxon>
        <taxon>Euteleostomi</taxon>
        <taxon>Actinopterygii</taxon>
        <taxon>Neopterygii</taxon>
        <taxon>Teleostei</taxon>
        <taxon>Neoteleostei</taxon>
        <taxon>Acanthomorphata</taxon>
        <taxon>Eupercaria</taxon>
        <taxon>Perciformes</taxon>
        <taxon>Notothenioidei</taxon>
        <taxon>Channichthyidae</taxon>
        <taxon>Chaenocephalus</taxon>
    </lineage>
</organism>
<gene>
    <name evidence="1" type="ORF">KUCAC02_006750</name>
</gene>
<sequence>RLDAAGLRYERYGLEYKSNLVGQAYDGASVMSGKHSGVQARIKERAESKAALFGSGLDSSYLRLFS</sequence>
<comment type="caution">
    <text evidence="1">The sequence shown here is derived from an EMBL/GenBank/DDBJ whole genome shotgun (WGS) entry which is preliminary data.</text>
</comment>
<reference evidence="1" key="1">
    <citation type="submission" date="2022-05" db="EMBL/GenBank/DDBJ databases">
        <title>Chromosome-level genome of Chaenocephalus aceratus.</title>
        <authorList>
            <person name="Park H."/>
        </authorList>
    </citation>
    <scope>NUCLEOTIDE SEQUENCE</scope>
    <source>
        <strain evidence="1">KU_202001</strain>
    </source>
</reference>
<feature type="non-terminal residue" evidence="1">
    <location>
        <position position="66"/>
    </location>
</feature>
<proteinExistence type="predicted"/>
<evidence type="ECO:0000313" key="1">
    <source>
        <dbReference type="EMBL" id="KAI4803194.1"/>
    </source>
</evidence>
<accession>A0ACB9VSZ9</accession>
<dbReference type="Proteomes" id="UP001057452">
    <property type="component" value="Chromosome 23"/>
</dbReference>